<gene>
    <name evidence="3" type="ORF">R53529_LOCUS1043</name>
    <name evidence="2" type="ORF">R53530_LOCUS57</name>
</gene>
<dbReference type="SUPFAM" id="SSF51658">
    <property type="entry name" value="Xylose isomerase-like"/>
    <property type="match status" value="1"/>
</dbReference>
<dbReference type="AlphaFoldDB" id="A0A9W4TNW0"/>
<dbReference type="RefSeq" id="WP_271789455.1">
    <property type="nucleotide sequence ID" value="NZ_CAMXCM010000001.1"/>
</dbReference>
<evidence type="ECO:0000313" key="3">
    <source>
        <dbReference type="EMBL" id="CAI3939792.1"/>
    </source>
</evidence>
<keyword evidence="5" id="KW-1185">Reference proteome</keyword>
<evidence type="ECO:0000313" key="4">
    <source>
        <dbReference type="Proteomes" id="UP001154255"/>
    </source>
</evidence>
<dbReference type="InterPro" id="IPR036237">
    <property type="entry name" value="Xyl_isomerase-like_sf"/>
</dbReference>
<dbReference type="Proteomes" id="UP001154255">
    <property type="component" value="Unassembled WGS sequence"/>
</dbReference>
<dbReference type="Proteomes" id="UP001154259">
    <property type="component" value="Unassembled WGS sequence"/>
</dbReference>
<protein>
    <submittedName>
        <fullName evidence="2 3">Sugar phosphate isomerase/epimerase (YcjR)</fullName>
    </submittedName>
</protein>
<dbReference type="GO" id="GO:0016853">
    <property type="term" value="F:isomerase activity"/>
    <property type="evidence" value="ECO:0007669"/>
    <property type="project" value="UniProtKB-KW"/>
</dbReference>
<organism evidence="2 4">
    <name type="scientific">Commensalibacter communis</name>
    <dbReference type="NCBI Taxonomy" id="2972786"/>
    <lineage>
        <taxon>Bacteria</taxon>
        <taxon>Pseudomonadati</taxon>
        <taxon>Pseudomonadota</taxon>
        <taxon>Alphaproteobacteria</taxon>
        <taxon>Acetobacterales</taxon>
        <taxon>Acetobacteraceae</taxon>
    </lineage>
</organism>
<sequence>MTKQNPLNMFITTAPCCWGVDDPKNPYLPAWQRVLEEASLAGYKGLELGPYGYLPLDVNLVSNALNQYNLFIIAGTIFNDLVSLSNRQALLLQTDNICRLISQLPKPNQYPNQHYAAPYLTIMDWGHDVRDFSAGHSDRAPRLSSDEWKGMIETIKLIAKHSFDTYGIRTVIHPHAGGYIEFSDEIEKIVQDVDSQTAGLCIDTGHTYYAGMDPVKTLLHYQERIDYIHFKDINLSVFHNIMQEKIRFFDACAKGVMCPIGQGILDYPSIYTMLKQIKYEGFITIEQERDPRHADGSLQDVKASREFLNKMGFV</sequence>
<evidence type="ECO:0000313" key="2">
    <source>
        <dbReference type="EMBL" id="CAI3922155.1"/>
    </source>
</evidence>
<keyword evidence="2" id="KW-0413">Isomerase</keyword>
<dbReference type="PANTHER" id="PTHR12110:SF41">
    <property type="entry name" value="INOSOSE DEHYDRATASE"/>
    <property type="match status" value="1"/>
</dbReference>
<evidence type="ECO:0000259" key="1">
    <source>
        <dbReference type="Pfam" id="PF01261"/>
    </source>
</evidence>
<comment type="caution">
    <text evidence="2">The sequence shown here is derived from an EMBL/GenBank/DDBJ whole genome shotgun (WGS) entry which is preliminary data.</text>
</comment>
<reference evidence="2" key="1">
    <citation type="submission" date="2022-10" db="EMBL/GenBank/DDBJ databases">
        <authorList>
            <person name="Botero Cardona J."/>
        </authorList>
    </citation>
    <scope>NUCLEOTIDE SEQUENCE</scope>
    <source>
        <strain evidence="2">LMG 31819</strain>
        <strain evidence="3">R-53529</strain>
    </source>
</reference>
<accession>A0A9W4TNW0</accession>
<dbReference type="Pfam" id="PF01261">
    <property type="entry name" value="AP_endonuc_2"/>
    <property type="match status" value="1"/>
</dbReference>
<proteinExistence type="predicted"/>
<name>A0A9W4TNW0_9PROT</name>
<dbReference type="InterPro" id="IPR013022">
    <property type="entry name" value="Xyl_isomerase-like_TIM-brl"/>
</dbReference>
<evidence type="ECO:0000313" key="5">
    <source>
        <dbReference type="Proteomes" id="UP001154259"/>
    </source>
</evidence>
<feature type="domain" description="Xylose isomerase-like TIM barrel" evidence="1">
    <location>
        <begin position="36"/>
        <end position="310"/>
    </location>
</feature>
<dbReference type="InterPro" id="IPR050312">
    <property type="entry name" value="IolE/XylAMocC-like"/>
</dbReference>
<dbReference type="PANTHER" id="PTHR12110">
    <property type="entry name" value="HYDROXYPYRUVATE ISOMERASE"/>
    <property type="match status" value="1"/>
</dbReference>
<dbReference type="EMBL" id="CAMXCS010000001">
    <property type="protein sequence ID" value="CAI3939792.1"/>
    <property type="molecule type" value="Genomic_DNA"/>
</dbReference>
<dbReference type="EMBL" id="CAMXCM010000001">
    <property type="protein sequence ID" value="CAI3922155.1"/>
    <property type="molecule type" value="Genomic_DNA"/>
</dbReference>
<dbReference type="Gene3D" id="3.20.20.150">
    <property type="entry name" value="Divalent-metal-dependent TIM barrel enzymes"/>
    <property type="match status" value="1"/>
</dbReference>